<organism evidence="1">
    <name type="scientific">Rhizophora mucronata</name>
    <name type="common">Asiatic mangrove</name>
    <dbReference type="NCBI Taxonomy" id="61149"/>
    <lineage>
        <taxon>Eukaryota</taxon>
        <taxon>Viridiplantae</taxon>
        <taxon>Streptophyta</taxon>
        <taxon>Embryophyta</taxon>
        <taxon>Tracheophyta</taxon>
        <taxon>Spermatophyta</taxon>
        <taxon>Magnoliopsida</taxon>
        <taxon>eudicotyledons</taxon>
        <taxon>Gunneridae</taxon>
        <taxon>Pentapetalae</taxon>
        <taxon>rosids</taxon>
        <taxon>fabids</taxon>
        <taxon>Malpighiales</taxon>
        <taxon>Rhizophoraceae</taxon>
        <taxon>Rhizophora</taxon>
    </lineage>
</organism>
<name>A0A2P2QY66_RHIMU</name>
<reference evidence="1" key="1">
    <citation type="submission" date="2018-02" db="EMBL/GenBank/DDBJ databases">
        <title>Rhizophora mucronata_Transcriptome.</title>
        <authorList>
            <person name="Meera S.P."/>
            <person name="Sreeshan A."/>
            <person name="Augustine A."/>
        </authorList>
    </citation>
    <scope>NUCLEOTIDE SEQUENCE</scope>
    <source>
        <tissue evidence="1">Leaf</tissue>
    </source>
</reference>
<accession>A0A2P2QY66</accession>
<protein>
    <submittedName>
        <fullName evidence="1">Uncharacterized protein</fullName>
    </submittedName>
</protein>
<dbReference type="AlphaFoldDB" id="A0A2P2QY66"/>
<proteinExistence type="predicted"/>
<sequence>MAWGIRGLCRYGNQYGCCIVGDVPGMEIAWEKGYCFVILQTDSLQPLHLIFVTMPLFIILLFC</sequence>
<dbReference type="EMBL" id="GGEC01091411">
    <property type="protein sequence ID" value="MBX71895.1"/>
    <property type="molecule type" value="Transcribed_RNA"/>
</dbReference>
<evidence type="ECO:0000313" key="1">
    <source>
        <dbReference type="EMBL" id="MBX71895.1"/>
    </source>
</evidence>